<feature type="compositionally biased region" description="Polar residues" evidence="1">
    <location>
        <begin position="246"/>
        <end position="257"/>
    </location>
</feature>
<dbReference type="PANTHER" id="PTHR36694:SF11">
    <property type="entry name" value="LP21121P-RELATED"/>
    <property type="match status" value="1"/>
</dbReference>
<dbReference type="OrthoDB" id="10067585at2759"/>
<proteinExistence type="predicted"/>
<feature type="transmembrane region" description="Helical" evidence="2">
    <location>
        <begin position="101"/>
        <end position="123"/>
    </location>
</feature>
<dbReference type="InParanoid" id="A0A482WK83"/>
<evidence type="ECO:0000256" key="1">
    <source>
        <dbReference type="SAM" id="MobiDB-lite"/>
    </source>
</evidence>
<keyword evidence="2" id="KW-1133">Transmembrane helix</keyword>
<dbReference type="PANTHER" id="PTHR36694">
    <property type="entry name" value="PASIFLORA 1, ISOFORM A-RELATED"/>
    <property type="match status" value="1"/>
</dbReference>
<protein>
    <submittedName>
        <fullName evidence="3">Uncharacterized protein</fullName>
    </submittedName>
</protein>
<evidence type="ECO:0000313" key="3">
    <source>
        <dbReference type="EMBL" id="RZF33601.1"/>
    </source>
</evidence>
<keyword evidence="2" id="KW-0472">Membrane</keyword>
<sequence length="292" mass="32394">MAIIKSCCCWRSLRKGCYASAIYTGLYFVLTFSIMLGFIYDERHYYTGTVDIPVSPSVLEPEALSPTTMTFQLIILVWSSLGIVTSILLVYGIFRDKRELLVPWILTVICTVMVDLIHTTYMFTAGTISFNPITAFLYTSDFFLHSLNAYCVLCVVSQYQEYKAGRGTADCYTNTMSVRFVARAGATATTCDSHSRRQPTTTGLDLQSPSCATSTLDSDKLSRKHVQFGAPDDISPDHLHVNWRETTSSPRSETGSTPPWILTGAKSARKPTNLDMVPLISTPSPSPTNEKK</sequence>
<feature type="transmembrane region" description="Helical" evidence="2">
    <location>
        <begin position="21"/>
        <end position="40"/>
    </location>
</feature>
<dbReference type="EMBL" id="QKKF02033621">
    <property type="protein sequence ID" value="RZF33601.1"/>
    <property type="molecule type" value="Genomic_DNA"/>
</dbReference>
<dbReference type="FunCoup" id="A0A482WK83">
    <property type="interactions" value="7"/>
</dbReference>
<comment type="caution">
    <text evidence="3">The sequence shown here is derived from an EMBL/GenBank/DDBJ whole genome shotgun (WGS) entry which is preliminary data.</text>
</comment>
<organism evidence="3 4">
    <name type="scientific">Laodelphax striatellus</name>
    <name type="common">Small brown planthopper</name>
    <name type="synonym">Delphax striatella</name>
    <dbReference type="NCBI Taxonomy" id="195883"/>
    <lineage>
        <taxon>Eukaryota</taxon>
        <taxon>Metazoa</taxon>
        <taxon>Ecdysozoa</taxon>
        <taxon>Arthropoda</taxon>
        <taxon>Hexapoda</taxon>
        <taxon>Insecta</taxon>
        <taxon>Pterygota</taxon>
        <taxon>Neoptera</taxon>
        <taxon>Paraneoptera</taxon>
        <taxon>Hemiptera</taxon>
        <taxon>Auchenorrhyncha</taxon>
        <taxon>Fulgoroidea</taxon>
        <taxon>Delphacidae</taxon>
        <taxon>Criomorphinae</taxon>
        <taxon>Laodelphax</taxon>
    </lineage>
</organism>
<feature type="transmembrane region" description="Helical" evidence="2">
    <location>
        <begin position="71"/>
        <end position="94"/>
    </location>
</feature>
<evidence type="ECO:0000313" key="4">
    <source>
        <dbReference type="Proteomes" id="UP000291343"/>
    </source>
</evidence>
<evidence type="ECO:0000256" key="2">
    <source>
        <dbReference type="SAM" id="Phobius"/>
    </source>
</evidence>
<keyword evidence="4" id="KW-1185">Reference proteome</keyword>
<feature type="transmembrane region" description="Helical" evidence="2">
    <location>
        <begin position="135"/>
        <end position="156"/>
    </location>
</feature>
<dbReference type="Proteomes" id="UP000291343">
    <property type="component" value="Unassembled WGS sequence"/>
</dbReference>
<name>A0A482WK83_LAOST</name>
<dbReference type="InterPro" id="IPR031720">
    <property type="entry name" value="DUF4728"/>
</dbReference>
<keyword evidence="2" id="KW-0812">Transmembrane</keyword>
<reference evidence="3 4" key="1">
    <citation type="journal article" date="2017" name="Gigascience">
        <title>Genome sequence of the small brown planthopper, Laodelphax striatellus.</title>
        <authorList>
            <person name="Zhu J."/>
            <person name="Jiang F."/>
            <person name="Wang X."/>
            <person name="Yang P."/>
            <person name="Bao Y."/>
            <person name="Zhao W."/>
            <person name="Wang W."/>
            <person name="Lu H."/>
            <person name="Wang Q."/>
            <person name="Cui N."/>
            <person name="Li J."/>
            <person name="Chen X."/>
            <person name="Luo L."/>
            <person name="Yu J."/>
            <person name="Kang L."/>
            <person name="Cui F."/>
        </authorList>
    </citation>
    <scope>NUCLEOTIDE SEQUENCE [LARGE SCALE GENOMIC DNA]</scope>
    <source>
        <strain evidence="3">Lst14</strain>
    </source>
</reference>
<dbReference type="SMR" id="A0A482WK83"/>
<dbReference type="Pfam" id="PF15860">
    <property type="entry name" value="DUF4728"/>
    <property type="match status" value="1"/>
</dbReference>
<dbReference type="AlphaFoldDB" id="A0A482WK83"/>
<accession>A0A482WK83</accession>
<feature type="region of interest" description="Disordered" evidence="1">
    <location>
        <begin position="191"/>
        <end position="211"/>
    </location>
</feature>
<feature type="region of interest" description="Disordered" evidence="1">
    <location>
        <begin position="246"/>
        <end position="292"/>
    </location>
</feature>
<gene>
    <name evidence="3" type="ORF">LSTR_LSTR009057</name>
</gene>